<reference evidence="3" key="1">
    <citation type="submission" date="2023-10" db="EMBL/GenBank/DDBJ databases">
        <title>Genome assemblies of two species of porcelain crab, Petrolisthes cinctipes and Petrolisthes manimaculis (Anomura: Porcellanidae).</title>
        <authorList>
            <person name="Angst P."/>
        </authorList>
    </citation>
    <scope>NUCLEOTIDE SEQUENCE</scope>
    <source>
        <strain evidence="3">PB745_01</strain>
        <tissue evidence="3">Gill</tissue>
    </source>
</reference>
<keyword evidence="1" id="KW-0862">Zinc</keyword>
<dbReference type="Proteomes" id="UP001286313">
    <property type="component" value="Unassembled WGS sequence"/>
</dbReference>
<feature type="domain" description="CCHC-type" evidence="2">
    <location>
        <begin position="81"/>
        <end position="95"/>
    </location>
</feature>
<accession>A0AAE1KAI8</accession>
<sequence length="279" mass="30508">MLECKTLTLEKAVDICRASEVARNTRAELHRGAIAKVSAYKRQKSQTRGSSTAHNGNQMCMQCGYRRHKDSAACPANGGTCRKCGESGHFQAVCRCADTDTSDASTEWVAEGMSTPITARWGERRHRQHRYVRQTIADVYTRGADSRPTPRVLVRVTHPAGSDTVHCTPDTGAETTVMGSQLAHHLGIEVDNLLPAHTSFIAVGGNLLQCKGQIGCSLELGKRQVETSVHITDNISGMLISWFDCIALGIVPADFPKQIGEIAKSSRILHVFGELYYVR</sequence>
<dbReference type="InterPro" id="IPR021109">
    <property type="entry name" value="Peptidase_aspartic_dom_sf"/>
</dbReference>
<organism evidence="3 4">
    <name type="scientific">Petrolisthes cinctipes</name>
    <name type="common">Flat porcelain crab</name>
    <dbReference type="NCBI Taxonomy" id="88211"/>
    <lineage>
        <taxon>Eukaryota</taxon>
        <taxon>Metazoa</taxon>
        <taxon>Ecdysozoa</taxon>
        <taxon>Arthropoda</taxon>
        <taxon>Crustacea</taxon>
        <taxon>Multicrustacea</taxon>
        <taxon>Malacostraca</taxon>
        <taxon>Eumalacostraca</taxon>
        <taxon>Eucarida</taxon>
        <taxon>Decapoda</taxon>
        <taxon>Pleocyemata</taxon>
        <taxon>Anomura</taxon>
        <taxon>Galatheoidea</taxon>
        <taxon>Porcellanidae</taxon>
        <taxon>Petrolisthes</taxon>
    </lineage>
</organism>
<comment type="caution">
    <text evidence="3">The sequence shown here is derived from an EMBL/GenBank/DDBJ whole genome shotgun (WGS) entry which is preliminary data.</text>
</comment>
<keyword evidence="4" id="KW-1185">Reference proteome</keyword>
<dbReference type="InterPro" id="IPR001878">
    <property type="entry name" value="Znf_CCHC"/>
</dbReference>
<dbReference type="Gene3D" id="2.40.70.10">
    <property type="entry name" value="Acid Proteases"/>
    <property type="match status" value="1"/>
</dbReference>
<dbReference type="EMBL" id="JAWQEG010003323">
    <property type="protein sequence ID" value="KAK3866860.1"/>
    <property type="molecule type" value="Genomic_DNA"/>
</dbReference>
<evidence type="ECO:0000313" key="4">
    <source>
        <dbReference type="Proteomes" id="UP001286313"/>
    </source>
</evidence>
<evidence type="ECO:0000256" key="1">
    <source>
        <dbReference type="PROSITE-ProRule" id="PRU00047"/>
    </source>
</evidence>
<gene>
    <name evidence="3" type="ORF">Pcinc_027638</name>
</gene>
<evidence type="ECO:0000259" key="2">
    <source>
        <dbReference type="PROSITE" id="PS50158"/>
    </source>
</evidence>
<proteinExistence type="predicted"/>
<evidence type="ECO:0000313" key="3">
    <source>
        <dbReference type="EMBL" id="KAK3866860.1"/>
    </source>
</evidence>
<keyword evidence="1" id="KW-0479">Metal-binding</keyword>
<dbReference type="GO" id="GO:0008270">
    <property type="term" value="F:zinc ion binding"/>
    <property type="evidence" value="ECO:0007669"/>
    <property type="project" value="UniProtKB-KW"/>
</dbReference>
<name>A0AAE1KAI8_PETCI</name>
<dbReference type="GO" id="GO:0003676">
    <property type="term" value="F:nucleic acid binding"/>
    <property type="evidence" value="ECO:0007669"/>
    <property type="project" value="InterPro"/>
</dbReference>
<keyword evidence="1" id="KW-0863">Zinc-finger</keyword>
<dbReference type="AlphaFoldDB" id="A0AAE1KAI8"/>
<dbReference type="PROSITE" id="PS50158">
    <property type="entry name" value="ZF_CCHC"/>
    <property type="match status" value="1"/>
</dbReference>
<protein>
    <recommendedName>
        <fullName evidence="2">CCHC-type domain-containing protein</fullName>
    </recommendedName>
</protein>